<accession>A0A9N9C8X8</accession>
<dbReference type="GO" id="GO:0046872">
    <property type="term" value="F:metal ion binding"/>
    <property type="evidence" value="ECO:0007669"/>
    <property type="project" value="UniProtKB-KW"/>
</dbReference>
<evidence type="ECO:0000256" key="1">
    <source>
        <dbReference type="ARBA" id="ARBA00009196"/>
    </source>
</evidence>
<comment type="similarity">
    <text evidence="1">Belongs to the protein kinase superfamily. RIO-type Ser/Thr kinase family.</text>
</comment>
<keyword evidence="6" id="KW-0547">Nucleotide-binding</keyword>
<evidence type="ECO:0000256" key="5">
    <source>
        <dbReference type="ARBA" id="ARBA00022723"/>
    </source>
</evidence>
<feature type="compositionally biased region" description="Basic residues" evidence="12">
    <location>
        <begin position="240"/>
        <end position="264"/>
    </location>
</feature>
<comment type="catalytic activity">
    <reaction evidence="10">
        <text>L-threonyl-[protein] + ATP = O-phospho-L-threonyl-[protein] + ADP + H(+)</text>
        <dbReference type="Rhea" id="RHEA:46608"/>
        <dbReference type="Rhea" id="RHEA-COMP:11060"/>
        <dbReference type="Rhea" id="RHEA-COMP:11605"/>
        <dbReference type="ChEBI" id="CHEBI:15378"/>
        <dbReference type="ChEBI" id="CHEBI:30013"/>
        <dbReference type="ChEBI" id="CHEBI:30616"/>
        <dbReference type="ChEBI" id="CHEBI:61977"/>
        <dbReference type="ChEBI" id="CHEBI:456216"/>
        <dbReference type="EC" id="2.7.11.1"/>
    </reaction>
</comment>
<evidence type="ECO:0000259" key="13">
    <source>
        <dbReference type="SMART" id="SM00090"/>
    </source>
</evidence>
<dbReference type="InterPro" id="IPR051272">
    <property type="entry name" value="RIO-type_Ser/Thr_kinase"/>
</dbReference>
<organism evidence="14 15">
    <name type="scientific">Ambispora leptoticha</name>
    <dbReference type="NCBI Taxonomy" id="144679"/>
    <lineage>
        <taxon>Eukaryota</taxon>
        <taxon>Fungi</taxon>
        <taxon>Fungi incertae sedis</taxon>
        <taxon>Mucoromycota</taxon>
        <taxon>Glomeromycotina</taxon>
        <taxon>Glomeromycetes</taxon>
        <taxon>Archaeosporales</taxon>
        <taxon>Ambisporaceae</taxon>
        <taxon>Ambispora</taxon>
    </lineage>
</organism>
<evidence type="ECO:0000256" key="8">
    <source>
        <dbReference type="ARBA" id="ARBA00022840"/>
    </source>
</evidence>
<comment type="caution">
    <text evidence="14">The sequence shown here is derived from an EMBL/GenBank/DDBJ whole genome shotgun (WGS) entry which is preliminary data.</text>
</comment>
<keyword evidence="8" id="KW-0067">ATP-binding</keyword>
<dbReference type="PROSITE" id="PS01245">
    <property type="entry name" value="RIO1"/>
    <property type="match status" value="1"/>
</dbReference>
<evidence type="ECO:0000256" key="4">
    <source>
        <dbReference type="ARBA" id="ARBA00022679"/>
    </source>
</evidence>
<name>A0A9N9C8X8_9GLOM</name>
<feature type="non-terminal residue" evidence="14">
    <location>
        <position position="264"/>
    </location>
</feature>
<gene>
    <name evidence="14" type="ORF">ALEPTO_LOCUS7683</name>
</gene>
<dbReference type="EC" id="2.7.11.1" evidence="2"/>
<feature type="compositionally biased region" description="Basic and acidic residues" evidence="12">
    <location>
        <begin position="201"/>
        <end position="211"/>
    </location>
</feature>
<feature type="compositionally biased region" description="Acidic residues" evidence="12">
    <location>
        <begin position="168"/>
        <end position="200"/>
    </location>
</feature>
<evidence type="ECO:0000313" key="15">
    <source>
        <dbReference type="Proteomes" id="UP000789508"/>
    </source>
</evidence>
<dbReference type="InterPro" id="IPR011009">
    <property type="entry name" value="Kinase-like_dom_sf"/>
</dbReference>
<dbReference type="FunFam" id="1.10.510.10:FF:000232">
    <property type="entry name" value="Serine/threonine-protein kinase RIO1"/>
    <property type="match status" value="1"/>
</dbReference>
<evidence type="ECO:0000256" key="10">
    <source>
        <dbReference type="ARBA" id="ARBA00047899"/>
    </source>
</evidence>
<evidence type="ECO:0000256" key="11">
    <source>
        <dbReference type="ARBA" id="ARBA00048679"/>
    </source>
</evidence>
<feature type="compositionally biased region" description="Basic and acidic residues" evidence="12">
    <location>
        <begin position="218"/>
        <end position="239"/>
    </location>
</feature>
<dbReference type="AlphaFoldDB" id="A0A9N9C8X8"/>
<dbReference type="EMBL" id="CAJVPS010003521">
    <property type="protein sequence ID" value="CAG8590540.1"/>
    <property type="molecule type" value="Genomic_DNA"/>
</dbReference>
<evidence type="ECO:0000313" key="14">
    <source>
        <dbReference type="EMBL" id="CAG8590540.1"/>
    </source>
</evidence>
<evidence type="ECO:0000256" key="12">
    <source>
        <dbReference type="SAM" id="MobiDB-lite"/>
    </source>
</evidence>
<dbReference type="Pfam" id="PF01163">
    <property type="entry name" value="RIO1"/>
    <property type="match status" value="1"/>
</dbReference>
<keyword evidence="5" id="KW-0479">Metal-binding</keyword>
<dbReference type="Gene3D" id="1.10.510.10">
    <property type="entry name" value="Transferase(Phosphotransferase) domain 1"/>
    <property type="match status" value="1"/>
</dbReference>
<keyword evidence="7" id="KW-0418">Kinase</keyword>
<keyword evidence="3" id="KW-0723">Serine/threonine-protein kinase</keyword>
<dbReference type="Proteomes" id="UP000789508">
    <property type="component" value="Unassembled WGS sequence"/>
</dbReference>
<proteinExistence type="inferred from homology"/>
<dbReference type="SUPFAM" id="SSF56112">
    <property type="entry name" value="Protein kinase-like (PK-like)"/>
    <property type="match status" value="1"/>
</dbReference>
<evidence type="ECO:0000256" key="3">
    <source>
        <dbReference type="ARBA" id="ARBA00022527"/>
    </source>
</evidence>
<dbReference type="OrthoDB" id="2323089at2759"/>
<dbReference type="InterPro" id="IPR018935">
    <property type="entry name" value="RIO_kinase_CS"/>
</dbReference>
<dbReference type="GO" id="GO:0004674">
    <property type="term" value="F:protein serine/threonine kinase activity"/>
    <property type="evidence" value="ECO:0007669"/>
    <property type="project" value="UniProtKB-KW"/>
</dbReference>
<keyword evidence="4" id="KW-0808">Transferase</keyword>
<dbReference type="SMART" id="SM00090">
    <property type="entry name" value="RIO"/>
    <property type="match status" value="1"/>
</dbReference>
<evidence type="ECO:0000256" key="2">
    <source>
        <dbReference type="ARBA" id="ARBA00012513"/>
    </source>
</evidence>
<dbReference type="InterPro" id="IPR018934">
    <property type="entry name" value="RIO_dom"/>
</dbReference>
<sequence>AYPRLKDANINLDKYPELYYQLVKIMRIMYQTCHLVHADLSEYNILYHSRKLYIIDVSQSIEHDHPHSLEFLRKDCANVTDYFKKKGVRTMSVRELFDFITDLDIGVEEDAMNAELDKIKERLSNENYLQNEDQDYSVEEAVFKQAYIPRTLDEVIDAERDVQKLMEGEGDEENQDDERDEEQEDGSSESEEQDEDDSKEEEDKTGDKDIFAKTPRGKRNEDKEAKKERKKIAKDETREKRKNKIPKAVKKRKVKTTSGKKKAK</sequence>
<comment type="catalytic activity">
    <reaction evidence="11">
        <text>L-seryl-[protein] + ATP = O-phospho-L-seryl-[protein] + ADP + H(+)</text>
        <dbReference type="Rhea" id="RHEA:17989"/>
        <dbReference type="Rhea" id="RHEA-COMP:9863"/>
        <dbReference type="Rhea" id="RHEA-COMP:11604"/>
        <dbReference type="ChEBI" id="CHEBI:15378"/>
        <dbReference type="ChEBI" id="CHEBI:29999"/>
        <dbReference type="ChEBI" id="CHEBI:30616"/>
        <dbReference type="ChEBI" id="CHEBI:83421"/>
        <dbReference type="ChEBI" id="CHEBI:456216"/>
        <dbReference type="EC" id="2.7.11.1"/>
    </reaction>
</comment>
<protein>
    <recommendedName>
        <fullName evidence="2">non-specific serine/threonine protein kinase</fullName>
        <ecNumber evidence="2">2.7.11.1</ecNumber>
    </recommendedName>
</protein>
<dbReference type="InterPro" id="IPR000687">
    <property type="entry name" value="RIO_kinase"/>
</dbReference>
<feature type="region of interest" description="Disordered" evidence="12">
    <location>
        <begin position="167"/>
        <end position="264"/>
    </location>
</feature>
<dbReference type="PANTHER" id="PTHR45723">
    <property type="entry name" value="SERINE/THREONINE-PROTEIN KINASE RIO1"/>
    <property type="match status" value="1"/>
</dbReference>
<evidence type="ECO:0000256" key="7">
    <source>
        <dbReference type="ARBA" id="ARBA00022777"/>
    </source>
</evidence>
<dbReference type="GO" id="GO:0005524">
    <property type="term" value="F:ATP binding"/>
    <property type="evidence" value="ECO:0007669"/>
    <property type="project" value="UniProtKB-KW"/>
</dbReference>
<keyword evidence="15" id="KW-1185">Reference proteome</keyword>
<evidence type="ECO:0000256" key="9">
    <source>
        <dbReference type="ARBA" id="ARBA00022842"/>
    </source>
</evidence>
<evidence type="ECO:0000256" key="6">
    <source>
        <dbReference type="ARBA" id="ARBA00022741"/>
    </source>
</evidence>
<feature type="domain" description="RIO kinase" evidence="13">
    <location>
        <begin position="1"/>
        <end position="102"/>
    </location>
</feature>
<reference evidence="14" key="1">
    <citation type="submission" date="2021-06" db="EMBL/GenBank/DDBJ databases">
        <authorList>
            <person name="Kallberg Y."/>
            <person name="Tangrot J."/>
            <person name="Rosling A."/>
        </authorList>
    </citation>
    <scope>NUCLEOTIDE SEQUENCE</scope>
    <source>
        <strain evidence="14">FL130A</strain>
    </source>
</reference>
<keyword evidence="9" id="KW-0460">Magnesium</keyword>